<dbReference type="STRING" id="1814289.SAMN05216410_1413"/>
<dbReference type="Proteomes" id="UP000199039">
    <property type="component" value="Unassembled WGS sequence"/>
</dbReference>
<evidence type="ECO:0000313" key="3">
    <source>
        <dbReference type="Proteomes" id="UP000199039"/>
    </source>
</evidence>
<protein>
    <recommendedName>
        <fullName evidence="4">DUF948 domain-containing protein</fullName>
    </recommendedName>
</protein>
<keyword evidence="1" id="KW-0812">Transmembrane</keyword>
<dbReference type="EMBL" id="FMYH01000002">
    <property type="protein sequence ID" value="SDC22060.1"/>
    <property type="molecule type" value="Genomic_DNA"/>
</dbReference>
<accession>A0A1G6JTI1</accession>
<dbReference type="Pfam" id="PF06103">
    <property type="entry name" value="DUF948"/>
    <property type="match status" value="1"/>
</dbReference>
<keyword evidence="1" id="KW-1133">Transmembrane helix</keyword>
<evidence type="ECO:0000313" key="2">
    <source>
        <dbReference type="EMBL" id="SDC22060.1"/>
    </source>
</evidence>
<feature type="transmembrane region" description="Helical" evidence="1">
    <location>
        <begin position="6"/>
        <end position="26"/>
    </location>
</feature>
<gene>
    <name evidence="2" type="ORF">SAMN05216410_1413</name>
</gene>
<dbReference type="RefSeq" id="WP_245700922.1">
    <property type="nucleotide sequence ID" value="NZ_FMYH01000002.1"/>
</dbReference>
<name>A0A1G6JTI1_9MICO</name>
<sequence length="126" mass="12914">MIGEIAGLIAAVAFVALVGLIAVPLLKLGKVFDTTTQSIKDLTEHSVPILDESAQTVASANVQLIKVDTITTAAAEVSQNVSALTGLYAATFGAPLVKVAAFSYGVRKAFGQAASRVRDGAGKKAR</sequence>
<organism evidence="2 3">
    <name type="scientific">Sanguibacter gelidistatuariae</name>
    <dbReference type="NCBI Taxonomy" id="1814289"/>
    <lineage>
        <taxon>Bacteria</taxon>
        <taxon>Bacillati</taxon>
        <taxon>Actinomycetota</taxon>
        <taxon>Actinomycetes</taxon>
        <taxon>Micrococcales</taxon>
        <taxon>Sanguibacteraceae</taxon>
        <taxon>Sanguibacter</taxon>
    </lineage>
</organism>
<dbReference type="AlphaFoldDB" id="A0A1G6JTI1"/>
<evidence type="ECO:0008006" key="4">
    <source>
        <dbReference type="Google" id="ProtNLM"/>
    </source>
</evidence>
<reference evidence="2 3" key="1">
    <citation type="submission" date="2016-09" db="EMBL/GenBank/DDBJ databases">
        <authorList>
            <person name="Capua I."/>
            <person name="De Benedictis P."/>
            <person name="Joannis T."/>
            <person name="Lombin L.H."/>
            <person name="Cattoli G."/>
        </authorList>
    </citation>
    <scope>NUCLEOTIDE SEQUENCE [LARGE SCALE GENOMIC DNA]</scope>
    <source>
        <strain evidence="2 3">ISLP-3</strain>
    </source>
</reference>
<dbReference type="InterPro" id="IPR009293">
    <property type="entry name" value="UPF0478"/>
</dbReference>
<keyword evidence="3" id="KW-1185">Reference proteome</keyword>
<proteinExistence type="predicted"/>
<keyword evidence="1" id="KW-0472">Membrane</keyword>
<evidence type="ECO:0000256" key="1">
    <source>
        <dbReference type="SAM" id="Phobius"/>
    </source>
</evidence>